<dbReference type="EMBL" id="LVWI01000121">
    <property type="protein sequence ID" value="OKP75896.1"/>
    <property type="molecule type" value="Genomic_DNA"/>
</dbReference>
<dbReference type="Pfam" id="PF13676">
    <property type="entry name" value="TIR_2"/>
    <property type="match status" value="1"/>
</dbReference>
<dbReference type="Gene3D" id="3.40.50.10140">
    <property type="entry name" value="Toll/interleukin-1 receptor homology (TIR) domain"/>
    <property type="match status" value="1"/>
</dbReference>
<dbReference type="SUPFAM" id="SSF52200">
    <property type="entry name" value="Toll/Interleukin receptor TIR domain"/>
    <property type="match status" value="1"/>
</dbReference>
<dbReference type="InterPro" id="IPR000157">
    <property type="entry name" value="TIR_dom"/>
</dbReference>
<proteinExistence type="predicted"/>
<feature type="domain" description="SEFIR" evidence="1">
    <location>
        <begin position="5"/>
        <end position="141"/>
    </location>
</feature>
<accession>A0ABX3EG00</accession>
<name>A0ABX3EG00_9BACL</name>
<protein>
    <recommendedName>
        <fullName evidence="1">SEFIR domain-containing protein</fullName>
    </recommendedName>
</protein>
<dbReference type="InterPro" id="IPR035897">
    <property type="entry name" value="Toll_tir_struct_dom_sf"/>
</dbReference>
<keyword evidence="3" id="KW-1185">Reference proteome</keyword>
<evidence type="ECO:0000313" key="3">
    <source>
        <dbReference type="Proteomes" id="UP000186058"/>
    </source>
</evidence>
<dbReference type="PROSITE" id="PS51534">
    <property type="entry name" value="SEFIR"/>
    <property type="match status" value="1"/>
</dbReference>
<organism evidence="2 3">
    <name type="scientific">Paenibacillus helianthi</name>
    <dbReference type="NCBI Taxonomy" id="1349432"/>
    <lineage>
        <taxon>Bacteria</taxon>
        <taxon>Bacillati</taxon>
        <taxon>Bacillota</taxon>
        <taxon>Bacilli</taxon>
        <taxon>Bacillales</taxon>
        <taxon>Paenibacillaceae</taxon>
        <taxon>Paenibacillus</taxon>
    </lineage>
</organism>
<dbReference type="RefSeq" id="WP_074109586.1">
    <property type="nucleotide sequence ID" value="NZ_LVWI01000121.1"/>
</dbReference>
<dbReference type="InterPro" id="IPR013568">
    <property type="entry name" value="SEFIR_dom"/>
</dbReference>
<feature type="non-terminal residue" evidence="2">
    <location>
        <position position="378"/>
    </location>
</feature>
<comment type="caution">
    <text evidence="2">The sequence shown here is derived from an EMBL/GenBank/DDBJ whole genome shotgun (WGS) entry which is preliminary data.</text>
</comment>
<evidence type="ECO:0000313" key="2">
    <source>
        <dbReference type="EMBL" id="OKP75896.1"/>
    </source>
</evidence>
<gene>
    <name evidence="2" type="ORF">A3844_30920</name>
</gene>
<evidence type="ECO:0000259" key="1">
    <source>
        <dbReference type="PROSITE" id="PS51534"/>
    </source>
</evidence>
<sequence length="378" mass="44260">MSTVPDKVFISYSWSSPEHKAWVIELATNLERDGIEVILDDWDTTEGQDLNKFMEKMVNDSDIKRVLVISDKIYAEKADGRYGGVGTETTIASIEVYKDSDQSKFIALIAEVDDNGNAYLPTYLKGKKYIDLSSPQNFEEGYRKLIRNLYHKPENPRPERGTAPKWLMHDEKKNLSNSSTHLNILKKIADSRPNKLDNAFNQFLSAFLNDYKSYATRFESNTELDRIAFECFESMIELRDIYVEGIETYFNYADVIKVKYIINLLEDIYPLIYTRDETQSSFFESQFDHMKLFVMEIILYTVAVLIEYERYKELETLLKNHYFVIDRSSREIHGPVCIFQFHPDTLSNYMRRQNEWISPIGELLTKRTTIPKYSNAQI</sequence>
<reference evidence="2 3" key="1">
    <citation type="submission" date="2016-03" db="EMBL/GenBank/DDBJ databases">
        <authorList>
            <person name="Sant'Anna F.H."/>
            <person name="Ambrosini A."/>
            <person name="Souza R."/>
            <person name="Bach E."/>
            <person name="Fernandes G."/>
            <person name="Balsanelli E."/>
            <person name="Baura V.A."/>
            <person name="Souza E.M."/>
            <person name="Passaglia L."/>
        </authorList>
    </citation>
    <scope>NUCLEOTIDE SEQUENCE [LARGE SCALE GENOMIC DNA]</scope>
    <source>
        <strain evidence="2 3">P26E</strain>
    </source>
</reference>
<dbReference type="Proteomes" id="UP000186058">
    <property type="component" value="Unassembled WGS sequence"/>
</dbReference>